<evidence type="ECO:0008006" key="4">
    <source>
        <dbReference type="Google" id="ProtNLM"/>
    </source>
</evidence>
<evidence type="ECO:0000313" key="3">
    <source>
        <dbReference type="Proteomes" id="UP000243579"/>
    </source>
</evidence>
<dbReference type="EMBL" id="JNBR01000404">
    <property type="protein sequence ID" value="OQR93517.1"/>
    <property type="molecule type" value="Genomic_DNA"/>
</dbReference>
<name>A0A1V9Z6G7_ACHHY</name>
<sequence length="416" mass="47128">MAILNEAGRLRQASLSNLHHQHAMHPQLFSALHAQMMPPTLTAAPAVPPPQAATKLNTKQHISPKCPKDTKKAKVSRERQLKINAASRKCRRKQKVELHFLRAHVVDLRKAMRDHGRHCTSLDMSLLEQTESTIEELTSVRVTKDESSDDEASMEKQPAASQFADGRTAAELSTIGSYILMNVNLESKSFSPDSISCLPIHMDGWMIRLSITERSYAFYNEKFFPCNTRDLFDFIWEASLQETTPDAQSADLCKVTMLTPDMAFVVSKTIGKWSLQVHGVPNVSYNSIVARTSDGERHMVCQQSVLGPSDFADPSVEPWLFKRWVVFRPVVQDGVVGTLVEAYRSASYASGRRLYSETNTYDSFCEHIIRRYAESNAVLDRKMAMDVRFAHLPLNENTMFMYDTMSERMVKDFLLL</sequence>
<proteinExistence type="predicted"/>
<comment type="caution">
    <text evidence="2">The sequence shown here is derived from an EMBL/GenBank/DDBJ whole genome shotgun (WGS) entry which is preliminary data.</text>
</comment>
<organism evidence="2 3">
    <name type="scientific">Achlya hypogyna</name>
    <name type="common">Oomycete</name>
    <name type="synonym">Protoachlya hypogyna</name>
    <dbReference type="NCBI Taxonomy" id="1202772"/>
    <lineage>
        <taxon>Eukaryota</taxon>
        <taxon>Sar</taxon>
        <taxon>Stramenopiles</taxon>
        <taxon>Oomycota</taxon>
        <taxon>Saprolegniomycetes</taxon>
        <taxon>Saprolegniales</taxon>
        <taxon>Achlyaceae</taxon>
        <taxon>Achlya</taxon>
    </lineage>
</organism>
<reference evidence="2 3" key="1">
    <citation type="journal article" date="2014" name="Genome Biol. Evol.">
        <title>The secreted proteins of Achlya hypogyna and Thraustotheca clavata identify the ancestral oomycete secretome and reveal gene acquisitions by horizontal gene transfer.</title>
        <authorList>
            <person name="Misner I."/>
            <person name="Blouin N."/>
            <person name="Leonard G."/>
            <person name="Richards T.A."/>
            <person name="Lane C.E."/>
        </authorList>
    </citation>
    <scope>NUCLEOTIDE SEQUENCE [LARGE SCALE GENOMIC DNA]</scope>
    <source>
        <strain evidence="2 3">ATCC 48635</strain>
    </source>
</reference>
<dbReference type="CDD" id="cd14686">
    <property type="entry name" value="bZIP"/>
    <property type="match status" value="1"/>
</dbReference>
<evidence type="ECO:0000256" key="1">
    <source>
        <dbReference type="SAM" id="MobiDB-lite"/>
    </source>
</evidence>
<keyword evidence="3" id="KW-1185">Reference proteome</keyword>
<gene>
    <name evidence="2" type="ORF">ACHHYP_02477</name>
</gene>
<dbReference type="Proteomes" id="UP000243579">
    <property type="component" value="Unassembled WGS sequence"/>
</dbReference>
<dbReference type="OrthoDB" id="159517at2759"/>
<protein>
    <recommendedName>
        <fullName evidence="4">BZIP domain-containing protein</fullName>
    </recommendedName>
</protein>
<feature type="region of interest" description="Disordered" evidence="1">
    <location>
        <begin position="143"/>
        <end position="163"/>
    </location>
</feature>
<accession>A0A1V9Z6G7</accession>
<dbReference type="AlphaFoldDB" id="A0A1V9Z6G7"/>
<evidence type="ECO:0000313" key="2">
    <source>
        <dbReference type="EMBL" id="OQR93517.1"/>
    </source>
</evidence>